<accession>A0A7S1T9J1</accession>
<dbReference type="GO" id="GO:0035269">
    <property type="term" value="P:protein O-linked glycosylation via mannose"/>
    <property type="evidence" value="ECO:0007669"/>
    <property type="project" value="InterPro"/>
</dbReference>
<feature type="domain" description="RXYLT1 C-terminal" evidence="2">
    <location>
        <begin position="305"/>
        <end position="412"/>
    </location>
</feature>
<dbReference type="GO" id="GO:0120053">
    <property type="term" value="F:ribitol beta-1,4-xylosyltransferase activity"/>
    <property type="evidence" value="ECO:0007669"/>
    <property type="project" value="InterPro"/>
</dbReference>
<feature type="transmembrane region" description="Helical" evidence="1">
    <location>
        <begin position="34"/>
        <end position="52"/>
    </location>
</feature>
<name>A0A7S1T9J1_9RHOD</name>
<keyword evidence="1" id="KW-0812">Transmembrane</keyword>
<dbReference type="PANTHER" id="PTHR15576:SF1">
    <property type="entry name" value="RIBITOL-5-PHOSPHATE XYLOSYLTRANSFERASE 1"/>
    <property type="match status" value="1"/>
</dbReference>
<gene>
    <name evidence="3" type="ORF">CCAE0312_LOCUS2266</name>
</gene>
<protein>
    <recommendedName>
        <fullName evidence="2">RXYLT1 C-terminal domain-containing protein</fullName>
    </recommendedName>
</protein>
<reference evidence="3" key="1">
    <citation type="submission" date="2021-01" db="EMBL/GenBank/DDBJ databases">
        <authorList>
            <person name="Corre E."/>
            <person name="Pelletier E."/>
            <person name="Niang G."/>
            <person name="Scheremetjew M."/>
            <person name="Finn R."/>
            <person name="Kale V."/>
            <person name="Holt S."/>
            <person name="Cochrane G."/>
            <person name="Meng A."/>
            <person name="Brown T."/>
            <person name="Cohen L."/>
        </authorList>
    </citation>
    <scope>NUCLEOTIDE SEQUENCE</scope>
    <source>
        <strain evidence="3">SAG 36.94</strain>
    </source>
</reference>
<proteinExistence type="predicted"/>
<dbReference type="AlphaFoldDB" id="A0A7S1T9J1"/>
<keyword evidence="1" id="KW-1133">Transmembrane helix</keyword>
<dbReference type="InterPro" id="IPR055286">
    <property type="entry name" value="RXYLT1-like"/>
</dbReference>
<evidence type="ECO:0000259" key="2">
    <source>
        <dbReference type="Pfam" id="PF24785"/>
    </source>
</evidence>
<organism evidence="3">
    <name type="scientific">Compsopogon caeruleus</name>
    <dbReference type="NCBI Taxonomy" id="31354"/>
    <lineage>
        <taxon>Eukaryota</taxon>
        <taxon>Rhodophyta</taxon>
        <taxon>Compsopogonophyceae</taxon>
        <taxon>Compsopogonales</taxon>
        <taxon>Compsopogonaceae</taxon>
        <taxon>Compsopogon</taxon>
    </lineage>
</organism>
<evidence type="ECO:0000313" key="3">
    <source>
        <dbReference type="EMBL" id="CAD9229912.1"/>
    </source>
</evidence>
<dbReference type="GO" id="GO:0005794">
    <property type="term" value="C:Golgi apparatus"/>
    <property type="evidence" value="ECO:0007669"/>
    <property type="project" value="TreeGrafter"/>
</dbReference>
<evidence type="ECO:0000256" key="1">
    <source>
        <dbReference type="SAM" id="Phobius"/>
    </source>
</evidence>
<sequence length="420" mass="47522">MLTKQSLGFEDADHSMSQAHKRSLFHHGNTPHRYILAFVVLLICSVILIFQFGDLSRLRRSGGDNVSLVTKETSPVRRRVRIVGTGSRKFPISLLYSRQIERFGTGQIEYRFDDLMPLNDAVWLRMESDEICIVSVIMGAFQLYIDRVSQNSTALLAEYIKARQSRRPNTMSSNVGNCLIWVAGDEFCQSPLWLLQLSDFRFYQSKAFSTYSAEQLPHPPLVLPLGPRIDVWEFLEPSAKRAPKPMEKRKFLFNAIFSASTSPGRIMLQGLLTNSSEFVGRYQNESFVQIMTHFDSHGNAPGYINASTYASVLGDSKFTLSPFGHNPECFRLYEAIEAGSIPITIIDDDEYVDGACQDPLADFRGSPIIMLPSWAALPDFLESEASRDDKLGEVQKALTTWYHSMMKTAMQKLEDRILSL</sequence>
<dbReference type="InterPro" id="IPR057538">
    <property type="entry name" value="RXYLT1_C"/>
</dbReference>
<dbReference type="PANTHER" id="PTHR15576">
    <property type="entry name" value="RIBITOL-5-PHOSPHATE XYLOSYLTRANSFERASE 1"/>
    <property type="match status" value="1"/>
</dbReference>
<dbReference type="Pfam" id="PF24785">
    <property type="entry name" value="RXYLT1_C"/>
    <property type="match status" value="1"/>
</dbReference>
<keyword evidence="1" id="KW-0472">Membrane</keyword>
<dbReference type="EMBL" id="HBGH01004095">
    <property type="protein sequence ID" value="CAD9229912.1"/>
    <property type="molecule type" value="Transcribed_RNA"/>
</dbReference>